<keyword evidence="1" id="KW-1133">Transmembrane helix</keyword>
<evidence type="ECO:0008006" key="4">
    <source>
        <dbReference type="Google" id="ProtNLM"/>
    </source>
</evidence>
<reference evidence="2 3" key="1">
    <citation type="journal article" date="2017" name="Int. J. Syst. Evol. Microbiol.">
        <title>Kushneria konosiri sp. nov., isolated from the Korean salt-fermented seafood Daemi-jeot.</title>
        <authorList>
            <person name="Yun J.H."/>
            <person name="Park S.K."/>
            <person name="Lee J.Y."/>
            <person name="Jung M.J."/>
            <person name="Bae J.W."/>
        </authorList>
    </citation>
    <scope>NUCLEOTIDE SEQUENCE [LARGE SCALE GENOMIC DNA]</scope>
    <source>
        <strain evidence="2 3">X49</strain>
    </source>
</reference>
<name>A0A2Z2H864_9GAMM</name>
<feature type="transmembrane region" description="Helical" evidence="1">
    <location>
        <begin position="86"/>
        <end position="105"/>
    </location>
</feature>
<feature type="transmembrane region" description="Helical" evidence="1">
    <location>
        <begin position="31"/>
        <end position="49"/>
    </location>
</feature>
<organism evidence="2 3">
    <name type="scientific">Kushneria konosiri</name>
    <dbReference type="NCBI Taxonomy" id="698828"/>
    <lineage>
        <taxon>Bacteria</taxon>
        <taxon>Pseudomonadati</taxon>
        <taxon>Pseudomonadota</taxon>
        <taxon>Gammaproteobacteria</taxon>
        <taxon>Oceanospirillales</taxon>
        <taxon>Halomonadaceae</taxon>
        <taxon>Kushneria</taxon>
    </lineage>
</organism>
<keyword evidence="1" id="KW-0472">Membrane</keyword>
<protein>
    <recommendedName>
        <fullName evidence="4">CDP-alcohol phosphatidyltransferase</fullName>
    </recommendedName>
</protein>
<dbReference type="Gene3D" id="1.20.120.1760">
    <property type="match status" value="1"/>
</dbReference>
<evidence type="ECO:0000313" key="2">
    <source>
        <dbReference type="EMBL" id="ARS53663.1"/>
    </source>
</evidence>
<evidence type="ECO:0000256" key="1">
    <source>
        <dbReference type="SAM" id="Phobius"/>
    </source>
</evidence>
<gene>
    <name evidence="2" type="ORF">B9G99_13005</name>
</gene>
<dbReference type="KEGG" id="kus:B9G99_13005"/>
<proteinExistence type="predicted"/>
<dbReference type="Proteomes" id="UP000250025">
    <property type="component" value="Chromosome"/>
</dbReference>
<accession>A0A2Z2H864</accession>
<sequence>MSYLIVHLRRSCQSIGSWVAYQLIDLRVSPAGLALAAIASGVATLPALYAHQTLLAAFFIALYRLLSILSGRISKAMGHLDIRQRYLRPFMEIILVLSVMGGLSLYQPEKFFLPALVLLIVTLVFDLERRLTALLLEAQERVAKTGRVERLMDGVTGSPGRTILLIAACYEPTWFFWSAPGFAGICLTILVWRLISNYRQLGMHSRDWFFIEVETSEPGASSGADSQG</sequence>
<feature type="transmembrane region" description="Helical" evidence="1">
    <location>
        <begin position="55"/>
        <end position="74"/>
    </location>
</feature>
<feature type="transmembrane region" description="Helical" evidence="1">
    <location>
        <begin position="174"/>
        <end position="195"/>
    </location>
</feature>
<dbReference type="AlphaFoldDB" id="A0A2Z2H864"/>
<evidence type="ECO:0000313" key="3">
    <source>
        <dbReference type="Proteomes" id="UP000250025"/>
    </source>
</evidence>
<dbReference type="EMBL" id="CP021323">
    <property type="protein sequence ID" value="ARS53663.1"/>
    <property type="molecule type" value="Genomic_DNA"/>
</dbReference>
<keyword evidence="3" id="KW-1185">Reference proteome</keyword>
<keyword evidence="1" id="KW-0812">Transmembrane</keyword>
<dbReference type="InterPro" id="IPR043130">
    <property type="entry name" value="CDP-OH_PTrfase_TM_dom"/>
</dbReference>